<accession>A0A1H1R474</accession>
<dbReference type="Proteomes" id="UP000198688">
    <property type="component" value="Chromosome I"/>
</dbReference>
<gene>
    <name evidence="2" type="ORF">SAMN04489716_0489</name>
</gene>
<dbReference type="SUPFAM" id="SSF53474">
    <property type="entry name" value="alpha/beta-Hydrolases"/>
    <property type="match status" value="1"/>
</dbReference>
<dbReference type="GO" id="GO:0004806">
    <property type="term" value="F:triacylglycerol lipase activity"/>
    <property type="evidence" value="ECO:0007669"/>
    <property type="project" value="InterPro"/>
</dbReference>
<dbReference type="InterPro" id="IPR005152">
    <property type="entry name" value="Lipase_secreted"/>
</dbReference>
<evidence type="ECO:0000313" key="3">
    <source>
        <dbReference type="Proteomes" id="UP000198688"/>
    </source>
</evidence>
<dbReference type="PIRSF" id="PIRSF029171">
    <property type="entry name" value="Esterase_LipA"/>
    <property type="match status" value="1"/>
</dbReference>
<organism evidence="2 3">
    <name type="scientific">Actinoplanes derwentensis</name>
    <dbReference type="NCBI Taxonomy" id="113562"/>
    <lineage>
        <taxon>Bacteria</taxon>
        <taxon>Bacillati</taxon>
        <taxon>Actinomycetota</taxon>
        <taxon>Actinomycetes</taxon>
        <taxon>Micromonosporales</taxon>
        <taxon>Micromonosporaceae</taxon>
        <taxon>Actinoplanes</taxon>
    </lineage>
</organism>
<evidence type="ECO:0000313" key="2">
    <source>
        <dbReference type="EMBL" id="SDS30450.1"/>
    </source>
</evidence>
<keyword evidence="3" id="KW-1185">Reference proteome</keyword>
<dbReference type="EMBL" id="LT629758">
    <property type="protein sequence ID" value="SDS30450.1"/>
    <property type="molecule type" value="Genomic_DNA"/>
</dbReference>
<dbReference type="Pfam" id="PF03583">
    <property type="entry name" value="LIP"/>
    <property type="match status" value="1"/>
</dbReference>
<reference evidence="2 3" key="1">
    <citation type="submission" date="2016-10" db="EMBL/GenBank/DDBJ databases">
        <authorList>
            <person name="de Groot N.N."/>
        </authorList>
    </citation>
    <scope>NUCLEOTIDE SEQUENCE [LARGE SCALE GENOMIC DNA]</scope>
    <source>
        <strain evidence="2 3">DSM 43941</strain>
    </source>
</reference>
<dbReference type="GO" id="GO:0016042">
    <property type="term" value="P:lipid catabolic process"/>
    <property type="evidence" value="ECO:0007669"/>
    <property type="project" value="InterPro"/>
</dbReference>
<dbReference type="Gene3D" id="3.40.50.1820">
    <property type="entry name" value="alpha/beta hydrolase"/>
    <property type="match status" value="2"/>
</dbReference>
<dbReference type="PANTHER" id="PTHR34853">
    <property type="match status" value="1"/>
</dbReference>
<protein>
    <submittedName>
        <fullName evidence="2">Pimeloyl-ACP methyl ester carboxylesterase</fullName>
    </submittedName>
</protein>
<dbReference type="PANTHER" id="PTHR34853:SF1">
    <property type="entry name" value="LIPASE 5"/>
    <property type="match status" value="1"/>
</dbReference>
<feature type="chain" id="PRO_5038643600" evidence="1">
    <location>
        <begin position="24"/>
        <end position="367"/>
    </location>
</feature>
<proteinExistence type="predicted"/>
<dbReference type="InterPro" id="IPR029058">
    <property type="entry name" value="AB_hydrolase_fold"/>
</dbReference>
<feature type="signal peptide" evidence="1">
    <location>
        <begin position="1"/>
        <end position="23"/>
    </location>
</feature>
<keyword evidence="1" id="KW-0732">Signal</keyword>
<dbReference type="RefSeq" id="WP_231954053.1">
    <property type="nucleotide sequence ID" value="NZ_BOMJ01000052.1"/>
</dbReference>
<evidence type="ECO:0000256" key="1">
    <source>
        <dbReference type="SAM" id="SignalP"/>
    </source>
</evidence>
<dbReference type="AlphaFoldDB" id="A0A1H1R474"/>
<sequence>MPLKKISRLFLAALIAVCGVVVATAGPAYATVPGFVLSSTTASLPATLSALATGKRIQYVTTNINGSLTTATGLVLTPKTGKKNKVVAWGHGTTGLADICAPSNNQAVFWEEARIAVAELLSRGWTVAAPDYPGLGTAQAHPYLVGASAARSLIDNVRAARYLDTALSTQYVVDGHSQGGSGALFASQLAPTYDGNLVLKGTASIAPLSNIQEIVQGIPGTAAQGYLVMALYGINAVEPAFDPKTVLAAPAEAKLGVLQTGCLYPILAAFENFTAAQLVEGGTVPQAVVNKMMAYENPLQTAPSAPVLLVHGTDDEAVPYFLSEILAGQATSYGVSVTFQTIDGANHDGAVIQSSVQVADWIAARFA</sequence>
<name>A0A1H1R474_9ACTN</name>